<protein>
    <recommendedName>
        <fullName evidence="1">PPM-type phosphatase domain-containing protein</fullName>
    </recommendedName>
</protein>
<dbReference type="InterPro" id="IPR036457">
    <property type="entry name" value="PPM-type-like_dom_sf"/>
</dbReference>
<dbReference type="EMBL" id="CP114014">
    <property type="protein sequence ID" value="XAY06027.1"/>
    <property type="molecule type" value="Genomic_DNA"/>
</dbReference>
<gene>
    <name evidence="2" type="ORF">DSM112329_02888</name>
</gene>
<evidence type="ECO:0000259" key="1">
    <source>
        <dbReference type="PROSITE" id="PS51746"/>
    </source>
</evidence>
<dbReference type="InterPro" id="IPR015655">
    <property type="entry name" value="PP2C"/>
</dbReference>
<feature type="domain" description="PPM-type phosphatase" evidence="1">
    <location>
        <begin position="1"/>
        <end position="255"/>
    </location>
</feature>
<sequence length="255" mass="27155">MDGPAAVCLDGLGGHRDGHVASQVATHAFRTATNPDLGDPSGRPAVERFDVLRAALLQARDKARRGIGPGNPSMTCAAVVAVLNPVAGSVDVCWAGDCRAYRFDPAAPVRLVQLTYDHDLVYDQWLHGRIDDARAGRVRWALDRAQTSSEAFHLGGPLAKKAFKKRNVMHAELAIGEPSWTSAPAGPGSLILLATDGIHDNLTPDELTAVIDEHHARNAGLKQLPRAVCEAALQLALAGQGRAHHDDMTCVVLRA</sequence>
<reference evidence="2" key="1">
    <citation type="submission" date="2022-12" db="EMBL/GenBank/DDBJ databases">
        <title>Paraconexibacter alkalitolerans sp. nov. and Baekduia alba sp. nov., isolated from soil and emended description of the genera Paraconexibacter (Chun et al., 2020) and Baekduia (An et al., 2020).</title>
        <authorList>
            <person name="Vieira S."/>
            <person name="Huber K.J."/>
            <person name="Geppert A."/>
            <person name="Wolf J."/>
            <person name="Neumann-Schaal M."/>
            <person name="Muesken M."/>
            <person name="Overmann J."/>
        </authorList>
    </citation>
    <scope>NUCLEOTIDE SEQUENCE</scope>
    <source>
        <strain evidence="2">AEG42_29</strain>
    </source>
</reference>
<proteinExistence type="predicted"/>
<dbReference type="SMART" id="SM00332">
    <property type="entry name" value="PP2Cc"/>
    <property type="match status" value="1"/>
</dbReference>
<dbReference type="InterPro" id="IPR001932">
    <property type="entry name" value="PPM-type_phosphatase-like_dom"/>
</dbReference>
<dbReference type="PANTHER" id="PTHR47992">
    <property type="entry name" value="PROTEIN PHOSPHATASE"/>
    <property type="match status" value="1"/>
</dbReference>
<dbReference type="AlphaFoldDB" id="A0AAU7AXH1"/>
<evidence type="ECO:0000313" key="2">
    <source>
        <dbReference type="EMBL" id="XAY06027.1"/>
    </source>
</evidence>
<dbReference type="KEGG" id="parq:DSM112329_02888"/>
<dbReference type="Pfam" id="PF07228">
    <property type="entry name" value="SpoIIE"/>
    <property type="match status" value="1"/>
</dbReference>
<dbReference type="PROSITE" id="PS51746">
    <property type="entry name" value="PPM_2"/>
    <property type="match status" value="1"/>
</dbReference>
<dbReference type="GO" id="GO:0004722">
    <property type="term" value="F:protein serine/threonine phosphatase activity"/>
    <property type="evidence" value="ECO:0007669"/>
    <property type="project" value="InterPro"/>
</dbReference>
<accession>A0AAU7AXH1</accession>
<name>A0AAU7AXH1_9ACTN</name>
<dbReference type="SMART" id="SM00331">
    <property type="entry name" value="PP2C_SIG"/>
    <property type="match status" value="1"/>
</dbReference>
<dbReference type="CDD" id="cd00143">
    <property type="entry name" value="PP2Cc"/>
    <property type="match status" value="1"/>
</dbReference>
<dbReference type="SUPFAM" id="SSF81606">
    <property type="entry name" value="PP2C-like"/>
    <property type="match status" value="1"/>
</dbReference>
<organism evidence="2">
    <name type="scientific">Paraconexibacter sp. AEG42_29</name>
    <dbReference type="NCBI Taxonomy" id="2997339"/>
    <lineage>
        <taxon>Bacteria</taxon>
        <taxon>Bacillati</taxon>
        <taxon>Actinomycetota</taxon>
        <taxon>Thermoleophilia</taxon>
        <taxon>Solirubrobacterales</taxon>
        <taxon>Paraconexibacteraceae</taxon>
        <taxon>Paraconexibacter</taxon>
    </lineage>
</organism>
<dbReference type="Gene3D" id="3.60.40.10">
    <property type="entry name" value="PPM-type phosphatase domain"/>
    <property type="match status" value="1"/>
</dbReference>